<feature type="region of interest" description="Disordered" evidence="1">
    <location>
        <begin position="94"/>
        <end position="118"/>
    </location>
</feature>
<feature type="compositionally biased region" description="Basic residues" evidence="1">
    <location>
        <begin position="612"/>
        <end position="621"/>
    </location>
</feature>
<organism evidence="3 4">
    <name type="scientific">Actinomyces lilanjuaniae</name>
    <dbReference type="NCBI Taxonomy" id="2321394"/>
    <lineage>
        <taxon>Bacteria</taxon>
        <taxon>Bacillati</taxon>
        <taxon>Actinomycetota</taxon>
        <taxon>Actinomycetes</taxon>
        <taxon>Actinomycetales</taxon>
        <taxon>Actinomycetaceae</taxon>
        <taxon>Actinomyces</taxon>
    </lineage>
</organism>
<feature type="domain" description="Condensation" evidence="2">
    <location>
        <begin position="336"/>
        <end position="434"/>
    </location>
</feature>
<feature type="compositionally biased region" description="Low complexity" evidence="1">
    <location>
        <begin position="235"/>
        <end position="255"/>
    </location>
</feature>
<proteinExistence type="predicted"/>
<dbReference type="InterPro" id="IPR023213">
    <property type="entry name" value="CAT-like_dom_sf"/>
</dbReference>
<evidence type="ECO:0000259" key="2">
    <source>
        <dbReference type="Pfam" id="PF00668"/>
    </source>
</evidence>
<protein>
    <recommendedName>
        <fullName evidence="2">Condensation domain-containing protein</fullName>
    </recommendedName>
</protein>
<feature type="compositionally biased region" description="Polar residues" evidence="1">
    <location>
        <begin position="600"/>
        <end position="610"/>
    </location>
</feature>
<feature type="region of interest" description="Disordered" evidence="1">
    <location>
        <begin position="232"/>
        <end position="266"/>
    </location>
</feature>
<name>A0ABM6Z551_9ACTO</name>
<feature type="region of interest" description="Disordered" evidence="1">
    <location>
        <begin position="1"/>
        <end position="32"/>
    </location>
</feature>
<evidence type="ECO:0000313" key="4">
    <source>
        <dbReference type="Proteomes" id="UP000273001"/>
    </source>
</evidence>
<evidence type="ECO:0000313" key="3">
    <source>
        <dbReference type="EMBL" id="AYD90391.1"/>
    </source>
</evidence>
<dbReference type="EMBL" id="CP032514">
    <property type="protein sequence ID" value="AYD90391.1"/>
    <property type="molecule type" value="Genomic_DNA"/>
</dbReference>
<keyword evidence="4" id="KW-1185">Reference proteome</keyword>
<accession>A0ABM6Z551</accession>
<dbReference type="SUPFAM" id="SSF52777">
    <property type="entry name" value="CoA-dependent acyltransferases"/>
    <property type="match status" value="2"/>
</dbReference>
<dbReference type="RefSeq" id="WP_120205230.1">
    <property type="nucleotide sequence ID" value="NZ_CP032514.1"/>
</dbReference>
<dbReference type="PANTHER" id="PTHR45527">
    <property type="entry name" value="NONRIBOSOMAL PEPTIDE SYNTHETASE"/>
    <property type="match status" value="1"/>
</dbReference>
<gene>
    <name evidence="3" type="ORF">D5R93_10975</name>
</gene>
<dbReference type="Gene3D" id="3.30.559.30">
    <property type="entry name" value="Nonribosomal peptide synthetase, condensation domain"/>
    <property type="match status" value="1"/>
</dbReference>
<dbReference type="Proteomes" id="UP000273001">
    <property type="component" value="Chromosome"/>
</dbReference>
<evidence type="ECO:0000256" key="1">
    <source>
        <dbReference type="SAM" id="MobiDB-lite"/>
    </source>
</evidence>
<dbReference type="PANTHER" id="PTHR45527:SF14">
    <property type="entry name" value="PLIPASTATIN SYNTHASE SUBUNIT B"/>
    <property type="match status" value="1"/>
</dbReference>
<feature type="region of interest" description="Disordered" evidence="1">
    <location>
        <begin position="593"/>
        <end position="621"/>
    </location>
</feature>
<reference evidence="3 4" key="1">
    <citation type="submission" date="2018-09" db="EMBL/GenBank/DDBJ databases">
        <authorList>
            <person name="Li J."/>
        </authorList>
    </citation>
    <scope>NUCLEOTIDE SEQUENCE [LARGE SCALE GENOMIC DNA]</scope>
    <source>
        <strain evidence="3 4">2129</strain>
    </source>
</reference>
<dbReference type="Gene3D" id="3.30.559.10">
    <property type="entry name" value="Chloramphenicol acetyltransferase-like domain"/>
    <property type="match status" value="1"/>
</dbReference>
<sequence length="621" mass="65277">MPAEQGPGRSSGTGRPEHDARTGRTGGEVNEGTELTPAQQGIWLSQHVLADESVYGVAEVTRIEGPLDTGAWLAAADRVLHDIPALRTRLVVKGDPGTASPGRLGSPVGSLDDAASRPTVPVGAVGEVDGRQAPAAGEGLPRVVLDAVPVRAGLVDLRQDPRGGQEAARQWVLQHLGEPIDLEQGVVSRACLLLTGQDSAQWFLRVHHLALDGYGFALVGRTLAREYSSRLSSQGAGSPAAPARGAAAVGTAPGAEADRSTGSTAGADPEAVEAYLEAVVQQAAYARSPQAKEDRAFWREQAPDAPAVSMAPGGDPSKAAYHPVEAPGPFAGADPTVLVAALAVLAGVVHRRDEAVVGVHVMNRTSQTLLRTPCHTQNVLPVRVDLDPDQSVGQLLTQVSQVWQRCRDHQRYRHEDIRADRGLAVSEALCDVAVNIVPFGGARRYGRARGRSEAVWEGPAEGLVLDVRPGQPDAPMGLAAPAGSLSESVLAGYARVLETLVSRLSRAAHGTGTPEGAGAEMAGDTHERLRDLVLSPQVPYMTGSLTPLTCRRCPPSQRRWRPCPLRGRDGARPTRCGRWARWIALAWPPVAGSGPLVPARSTSAPPTVSSPMRKRPPGPTA</sequence>
<dbReference type="InterPro" id="IPR001242">
    <property type="entry name" value="Condensation_dom"/>
</dbReference>
<dbReference type="Pfam" id="PF00668">
    <property type="entry name" value="Condensation"/>
    <property type="match status" value="1"/>
</dbReference>